<dbReference type="InterPro" id="IPR006860">
    <property type="entry name" value="FecR"/>
</dbReference>
<accession>A0A085YYU6</accession>
<evidence type="ECO:0000259" key="2">
    <source>
        <dbReference type="Pfam" id="PF04773"/>
    </source>
</evidence>
<dbReference type="Pfam" id="PF16344">
    <property type="entry name" value="FecR_C"/>
    <property type="match status" value="1"/>
</dbReference>
<dbReference type="Gene3D" id="2.60.120.1440">
    <property type="match status" value="1"/>
</dbReference>
<feature type="domain" description="FecR protein" evidence="2">
    <location>
        <begin position="88"/>
        <end position="172"/>
    </location>
</feature>
<keyword evidence="1" id="KW-0812">Transmembrane</keyword>
<evidence type="ECO:0000256" key="1">
    <source>
        <dbReference type="SAM" id="Phobius"/>
    </source>
</evidence>
<dbReference type="Gene3D" id="3.55.50.30">
    <property type="match status" value="1"/>
</dbReference>
<evidence type="ECO:0000313" key="5">
    <source>
        <dbReference type="Proteomes" id="UP000028713"/>
    </source>
</evidence>
<comment type="caution">
    <text evidence="4">The sequence shown here is derived from an EMBL/GenBank/DDBJ whole genome shotgun (WGS) entry which is preliminary data.</text>
</comment>
<dbReference type="PANTHER" id="PTHR30273:SF2">
    <property type="entry name" value="PROTEIN FECR"/>
    <property type="match status" value="1"/>
</dbReference>
<dbReference type="STRING" id="236814.IX39_20420"/>
<dbReference type="GO" id="GO:0016989">
    <property type="term" value="F:sigma factor antagonist activity"/>
    <property type="evidence" value="ECO:0007669"/>
    <property type="project" value="TreeGrafter"/>
</dbReference>
<dbReference type="InterPro" id="IPR012373">
    <property type="entry name" value="Ferrdict_sens_TM"/>
</dbReference>
<keyword evidence="5" id="KW-1185">Reference proteome</keyword>
<evidence type="ECO:0000313" key="4">
    <source>
        <dbReference type="EMBL" id="KFE97359.1"/>
    </source>
</evidence>
<name>A0A085YYU6_9FLAO</name>
<dbReference type="EMBL" id="JPRP01000006">
    <property type="protein sequence ID" value="KFE97359.1"/>
    <property type="molecule type" value="Genomic_DNA"/>
</dbReference>
<reference evidence="4 5" key="1">
    <citation type="submission" date="2014-07" db="EMBL/GenBank/DDBJ databases">
        <title>Genome of Chryseobacterium formosense LMG 24722.</title>
        <authorList>
            <person name="Pipes S.E."/>
            <person name="Stropko S.J."/>
            <person name="Newman J.D."/>
        </authorList>
    </citation>
    <scope>NUCLEOTIDE SEQUENCE [LARGE SCALE GENOMIC DNA]</scope>
    <source>
        <strain evidence="4 5">LMG 24722</strain>
    </source>
</reference>
<evidence type="ECO:0008006" key="6">
    <source>
        <dbReference type="Google" id="ProtNLM"/>
    </source>
</evidence>
<organism evidence="4 5">
    <name type="scientific">Chryseobacterium formosense</name>
    <dbReference type="NCBI Taxonomy" id="236814"/>
    <lineage>
        <taxon>Bacteria</taxon>
        <taxon>Pseudomonadati</taxon>
        <taxon>Bacteroidota</taxon>
        <taxon>Flavobacteriia</taxon>
        <taxon>Flavobacteriales</taxon>
        <taxon>Weeksellaceae</taxon>
        <taxon>Chryseobacterium group</taxon>
        <taxon>Chryseobacterium</taxon>
    </lineage>
</organism>
<keyword evidence="1" id="KW-1133">Transmembrane helix</keyword>
<dbReference type="Proteomes" id="UP000028713">
    <property type="component" value="Unassembled WGS sequence"/>
</dbReference>
<feature type="transmembrane region" description="Helical" evidence="1">
    <location>
        <begin position="46"/>
        <end position="64"/>
    </location>
</feature>
<feature type="domain" description="Protein FecR C-terminal" evidence="3">
    <location>
        <begin position="208"/>
        <end position="270"/>
    </location>
</feature>
<dbReference type="RefSeq" id="WP_051883095.1">
    <property type="nucleotide sequence ID" value="NZ_FPAP01000008.1"/>
</dbReference>
<protein>
    <recommendedName>
        <fullName evidence="6">FecR protein domain-containing protein</fullName>
    </recommendedName>
</protein>
<gene>
    <name evidence="4" type="ORF">IX39_20420</name>
</gene>
<dbReference type="OrthoDB" id="1097132at2"/>
<dbReference type="AlphaFoldDB" id="A0A085YYU6"/>
<evidence type="ECO:0000259" key="3">
    <source>
        <dbReference type="Pfam" id="PF16344"/>
    </source>
</evidence>
<dbReference type="eggNOG" id="COG3712">
    <property type="taxonomic scope" value="Bacteria"/>
</dbReference>
<sequence length="275" mass="31768">MKDEQKHFEKIWKTVSEEKQEIDSVTDSRIWRGIESRIKRTHRQKFYWIAAAVLVPLFGIMFFYKDFALNETKKVVPEITMQTNEVPKTFRLPDNSMITLEPHSKLSLDKDFGKKYRNVTLEGKGFFSVEKDKSKPFIVNAGDFNVEVLGTKFLVDQTTEEKKVQLLEGKVKINHNGKLTYLLPHENWSTSPTSSDLHYYATSVARPFTFENATFEDAINVIENTYGVEIKYPNTIAKNQVSGSFSGNLNEILSIINYPFNLKTTFKNETEIILD</sequence>
<dbReference type="PANTHER" id="PTHR30273">
    <property type="entry name" value="PERIPLASMIC SIGNAL SENSOR AND SIGMA FACTOR ACTIVATOR FECR-RELATED"/>
    <property type="match status" value="1"/>
</dbReference>
<proteinExistence type="predicted"/>
<dbReference type="Pfam" id="PF04773">
    <property type="entry name" value="FecR"/>
    <property type="match status" value="1"/>
</dbReference>
<keyword evidence="1" id="KW-0472">Membrane</keyword>
<dbReference type="InterPro" id="IPR032508">
    <property type="entry name" value="FecR_C"/>
</dbReference>
<dbReference type="PIRSF" id="PIRSF018266">
    <property type="entry name" value="FecR"/>
    <property type="match status" value="1"/>
</dbReference>